<sequence>MHYSFLRVKSAWDQNVGGEKSPSCDGLQMSGKRCAGWRLCLIRPTR</sequence>
<organism evidence="1 2">
    <name type="scientific">Citrobacter koseri (strain ATCC BAA-895 / CDC 4225-83 / SGSC4696)</name>
    <dbReference type="NCBI Taxonomy" id="290338"/>
    <lineage>
        <taxon>Bacteria</taxon>
        <taxon>Pseudomonadati</taxon>
        <taxon>Pseudomonadota</taxon>
        <taxon>Gammaproteobacteria</taxon>
        <taxon>Enterobacterales</taxon>
        <taxon>Enterobacteriaceae</taxon>
        <taxon>Citrobacter</taxon>
    </lineage>
</organism>
<protein>
    <submittedName>
        <fullName evidence="1">Uncharacterized protein</fullName>
    </submittedName>
</protein>
<dbReference type="Proteomes" id="UP000008148">
    <property type="component" value="Chromosome"/>
</dbReference>
<name>A8AL70_CITK8</name>
<proteinExistence type="predicted"/>
<gene>
    <name evidence="1" type="ordered locus">CKO_03142</name>
</gene>
<dbReference type="KEGG" id="cko:CKO_03142"/>
<dbReference type="EMBL" id="CP000822">
    <property type="protein sequence ID" value="ABV14233.1"/>
    <property type="molecule type" value="Genomic_DNA"/>
</dbReference>
<dbReference type="HOGENOM" id="CLU_217139_0_0_6"/>
<keyword evidence="2" id="KW-1185">Reference proteome</keyword>
<evidence type="ECO:0000313" key="1">
    <source>
        <dbReference type="EMBL" id="ABV14233.1"/>
    </source>
</evidence>
<reference evidence="1 2" key="1">
    <citation type="submission" date="2007-08" db="EMBL/GenBank/DDBJ databases">
        <authorList>
            <consortium name="The Citrobacter koseri Genome Sequencing Project"/>
            <person name="McClelland M."/>
            <person name="Sanderson E.K."/>
            <person name="Porwollik S."/>
            <person name="Spieth J."/>
            <person name="Clifton W.S."/>
            <person name="Latreille P."/>
            <person name="Courtney L."/>
            <person name="Wang C."/>
            <person name="Pepin K."/>
            <person name="Bhonagiri V."/>
            <person name="Nash W."/>
            <person name="Johnson M."/>
            <person name="Thiruvilangam P."/>
            <person name="Wilson R."/>
        </authorList>
    </citation>
    <scope>NUCLEOTIDE SEQUENCE [LARGE SCALE GENOMIC DNA]</scope>
    <source>
        <strain evidence="2">ATCC BAA-895 / CDC 4225-83 / SGSC4696</strain>
    </source>
</reference>
<dbReference type="AlphaFoldDB" id="A8AL70"/>
<evidence type="ECO:0000313" key="2">
    <source>
        <dbReference type="Proteomes" id="UP000008148"/>
    </source>
</evidence>
<accession>A8AL70</accession>
<dbReference type="STRING" id="290338.CKO_03142"/>